<evidence type="ECO:0000313" key="3">
    <source>
        <dbReference type="Proteomes" id="UP001341840"/>
    </source>
</evidence>
<dbReference type="Proteomes" id="UP001341840">
    <property type="component" value="Unassembled WGS sequence"/>
</dbReference>
<evidence type="ECO:0000256" key="1">
    <source>
        <dbReference type="SAM" id="MobiDB-lite"/>
    </source>
</evidence>
<feature type="region of interest" description="Disordered" evidence="1">
    <location>
        <begin position="1"/>
        <end position="57"/>
    </location>
</feature>
<accession>A0ABU6SBN1</accession>
<organism evidence="2 3">
    <name type="scientific">Stylosanthes scabra</name>
    <dbReference type="NCBI Taxonomy" id="79078"/>
    <lineage>
        <taxon>Eukaryota</taxon>
        <taxon>Viridiplantae</taxon>
        <taxon>Streptophyta</taxon>
        <taxon>Embryophyta</taxon>
        <taxon>Tracheophyta</taxon>
        <taxon>Spermatophyta</taxon>
        <taxon>Magnoliopsida</taxon>
        <taxon>eudicotyledons</taxon>
        <taxon>Gunneridae</taxon>
        <taxon>Pentapetalae</taxon>
        <taxon>rosids</taxon>
        <taxon>fabids</taxon>
        <taxon>Fabales</taxon>
        <taxon>Fabaceae</taxon>
        <taxon>Papilionoideae</taxon>
        <taxon>50 kb inversion clade</taxon>
        <taxon>dalbergioids sensu lato</taxon>
        <taxon>Dalbergieae</taxon>
        <taxon>Pterocarpus clade</taxon>
        <taxon>Stylosanthes</taxon>
    </lineage>
</organism>
<feature type="region of interest" description="Disordered" evidence="1">
    <location>
        <begin position="80"/>
        <end position="107"/>
    </location>
</feature>
<feature type="compositionally biased region" description="Low complexity" evidence="1">
    <location>
        <begin position="89"/>
        <end position="100"/>
    </location>
</feature>
<sequence length="273" mass="30141">MGLRNDGEKTEEWWTPGQSCDTEKSGGEERAWERHLSVQRPPEAELTASLSPPHTSPRLCRQPCAVALVPSALCRHPRRRHSLPLQNRSSPPLLSPTSDPELPEADSVSTLDLKLADVPSTPDLKLANMPSTPDTKLAVTLVCSRHRSSSSPSPSQARRSSYCLSTSRTWSCLLEVDLWPWEKYLKLKTLKILKSVVEIDGERGTWGARMGEKIPPRRGMGNPLVSSRPLNGAQICDGLVLDLSNLGTPNSLANNKFLNGDLIRDRLVFDLPD</sequence>
<reference evidence="2 3" key="1">
    <citation type="journal article" date="2023" name="Plants (Basel)">
        <title>Bridging the Gap: Combining Genomics and Transcriptomics Approaches to Understand Stylosanthes scabra, an Orphan Legume from the Brazilian Caatinga.</title>
        <authorList>
            <person name="Ferreira-Neto J.R.C."/>
            <person name="da Silva M.D."/>
            <person name="Binneck E."/>
            <person name="de Melo N.F."/>
            <person name="da Silva R.H."/>
            <person name="de Melo A.L.T.M."/>
            <person name="Pandolfi V."/>
            <person name="Bustamante F.O."/>
            <person name="Brasileiro-Vidal A.C."/>
            <person name="Benko-Iseppon A.M."/>
        </authorList>
    </citation>
    <scope>NUCLEOTIDE SEQUENCE [LARGE SCALE GENOMIC DNA]</scope>
    <source>
        <tissue evidence="2">Leaves</tissue>
    </source>
</reference>
<proteinExistence type="predicted"/>
<dbReference type="EMBL" id="JASCZI010060537">
    <property type="protein sequence ID" value="MED6133616.1"/>
    <property type="molecule type" value="Genomic_DNA"/>
</dbReference>
<evidence type="ECO:0000313" key="2">
    <source>
        <dbReference type="EMBL" id="MED6133616.1"/>
    </source>
</evidence>
<name>A0ABU6SBN1_9FABA</name>
<protein>
    <submittedName>
        <fullName evidence="2">Uncharacterized protein</fullName>
    </submittedName>
</protein>
<feature type="compositionally biased region" description="Basic and acidic residues" evidence="1">
    <location>
        <begin position="21"/>
        <end position="36"/>
    </location>
</feature>
<comment type="caution">
    <text evidence="2">The sequence shown here is derived from an EMBL/GenBank/DDBJ whole genome shotgun (WGS) entry which is preliminary data.</text>
</comment>
<gene>
    <name evidence="2" type="ORF">PIB30_029788</name>
</gene>
<keyword evidence="3" id="KW-1185">Reference proteome</keyword>
<feature type="compositionally biased region" description="Basic and acidic residues" evidence="1">
    <location>
        <begin position="1"/>
        <end position="12"/>
    </location>
</feature>